<evidence type="ECO:0000313" key="1">
    <source>
        <dbReference type="EMBL" id="GEM37488.1"/>
    </source>
</evidence>
<comment type="caution">
    <text evidence="1">The sequence shown here is derived from an EMBL/GenBank/DDBJ whole genome shotgun (WGS) entry which is preliminary data.</text>
</comment>
<keyword evidence="2" id="KW-1185">Reference proteome</keyword>
<organism evidence="1 2">
    <name type="scientific">Nocardia ninae NBRC 108245</name>
    <dbReference type="NCBI Taxonomy" id="1210091"/>
    <lineage>
        <taxon>Bacteria</taxon>
        <taxon>Bacillati</taxon>
        <taxon>Actinomycetota</taxon>
        <taxon>Actinomycetes</taxon>
        <taxon>Mycobacteriales</taxon>
        <taxon>Nocardiaceae</taxon>
        <taxon>Nocardia</taxon>
    </lineage>
</organism>
<dbReference type="AlphaFoldDB" id="A0A511MBK8"/>
<accession>A0A511MBK8</accession>
<reference evidence="1 2" key="1">
    <citation type="submission" date="2019-07" db="EMBL/GenBank/DDBJ databases">
        <title>Whole genome shotgun sequence of Nocardia ninae NBRC 108245.</title>
        <authorList>
            <person name="Hosoyama A."/>
            <person name="Uohara A."/>
            <person name="Ohji S."/>
            <person name="Ichikawa N."/>
        </authorList>
    </citation>
    <scope>NUCLEOTIDE SEQUENCE [LARGE SCALE GENOMIC DNA]</scope>
    <source>
        <strain evidence="1 2">NBRC 108245</strain>
    </source>
</reference>
<dbReference type="RefSeq" id="WP_147129625.1">
    <property type="nucleotide sequence ID" value="NZ_BJXA01000009.1"/>
</dbReference>
<name>A0A511MBK8_9NOCA</name>
<protein>
    <submittedName>
        <fullName evidence="1">Uncharacterized protein</fullName>
    </submittedName>
</protein>
<dbReference type="Proteomes" id="UP000321424">
    <property type="component" value="Unassembled WGS sequence"/>
</dbReference>
<gene>
    <name evidence="1" type="ORF">NN4_20070</name>
</gene>
<dbReference type="EMBL" id="BJXA01000009">
    <property type="protein sequence ID" value="GEM37488.1"/>
    <property type="molecule type" value="Genomic_DNA"/>
</dbReference>
<sequence length="101" mass="11697">MRELIEFDELVSLFEEHMQQSLDSRYDGYCGMLVVDCAENALSAVRKAALRAGKNIGWKPRTAYSRDDFLFIVWDDRKLPENIARKRAIDIANSVWNAESR</sequence>
<proteinExistence type="predicted"/>
<evidence type="ECO:0000313" key="2">
    <source>
        <dbReference type="Proteomes" id="UP000321424"/>
    </source>
</evidence>